<feature type="transmembrane region" description="Helical" evidence="5">
    <location>
        <begin position="111"/>
        <end position="129"/>
    </location>
</feature>
<feature type="transmembrane region" description="Helical" evidence="5">
    <location>
        <begin position="420"/>
        <end position="440"/>
    </location>
</feature>
<evidence type="ECO:0000256" key="4">
    <source>
        <dbReference type="ARBA" id="ARBA00023136"/>
    </source>
</evidence>
<dbReference type="OrthoDB" id="9778875at2"/>
<dbReference type="AlphaFoldDB" id="A0A1G4YGV5"/>
<feature type="transmembrane region" description="Helical" evidence="5">
    <location>
        <begin position="294"/>
        <end position="311"/>
    </location>
</feature>
<dbReference type="InterPro" id="IPR036259">
    <property type="entry name" value="MFS_trans_sf"/>
</dbReference>
<feature type="transmembrane region" description="Helical" evidence="5">
    <location>
        <begin position="394"/>
        <end position="414"/>
    </location>
</feature>
<evidence type="ECO:0000256" key="5">
    <source>
        <dbReference type="SAM" id="Phobius"/>
    </source>
</evidence>
<dbReference type="EMBL" id="FMUH01000004">
    <property type="protein sequence ID" value="SCX52731.1"/>
    <property type="molecule type" value="Genomic_DNA"/>
</dbReference>
<reference evidence="8" key="1">
    <citation type="submission" date="2016-10" db="EMBL/GenBank/DDBJ databases">
        <authorList>
            <person name="Varghese N."/>
            <person name="Submissions S."/>
        </authorList>
    </citation>
    <scope>NUCLEOTIDE SEQUENCE [LARGE SCALE GENOMIC DNA]</scope>
    <source>
        <strain evidence="8">DSM 45722</strain>
    </source>
</reference>
<keyword evidence="2 5" id="KW-0812">Transmembrane</keyword>
<dbReference type="RefSeq" id="WP_092805341.1">
    <property type="nucleotide sequence ID" value="NZ_FMUH01000004.1"/>
</dbReference>
<protein>
    <submittedName>
        <fullName evidence="7">Predicted arabinose efflux permease, MFS family</fullName>
    </submittedName>
</protein>
<feature type="transmembrane region" description="Helical" evidence="5">
    <location>
        <begin position="352"/>
        <end position="374"/>
    </location>
</feature>
<comment type="subcellular location">
    <subcellularLocation>
        <location evidence="1">Cell membrane</location>
        <topology evidence="1">Multi-pass membrane protein</topology>
    </subcellularLocation>
</comment>
<feature type="transmembrane region" description="Helical" evidence="5">
    <location>
        <begin position="136"/>
        <end position="159"/>
    </location>
</feature>
<feature type="transmembrane region" description="Helical" evidence="5">
    <location>
        <begin position="323"/>
        <end position="346"/>
    </location>
</feature>
<feature type="transmembrane region" description="Helical" evidence="5">
    <location>
        <begin position="205"/>
        <end position="221"/>
    </location>
</feature>
<dbReference type="PANTHER" id="PTHR23501">
    <property type="entry name" value="MAJOR FACILITATOR SUPERFAMILY"/>
    <property type="match status" value="1"/>
</dbReference>
<feature type="transmembrane region" description="Helical" evidence="5">
    <location>
        <begin position="18"/>
        <end position="40"/>
    </location>
</feature>
<evidence type="ECO:0000259" key="6">
    <source>
        <dbReference type="PROSITE" id="PS50850"/>
    </source>
</evidence>
<gene>
    <name evidence="7" type="ORF">SAMN03159343_2837</name>
</gene>
<dbReference type="PRINTS" id="PR01036">
    <property type="entry name" value="TCRTETB"/>
</dbReference>
<feature type="transmembrane region" description="Helical" evidence="5">
    <location>
        <begin position="165"/>
        <end position="184"/>
    </location>
</feature>
<dbReference type="Proteomes" id="UP000198981">
    <property type="component" value="Unassembled WGS sequence"/>
</dbReference>
<feature type="transmembrane region" description="Helical" evidence="5">
    <location>
        <begin position="227"/>
        <end position="247"/>
    </location>
</feature>
<feature type="transmembrane region" description="Helical" evidence="5">
    <location>
        <begin position="46"/>
        <end position="66"/>
    </location>
</feature>
<proteinExistence type="predicted"/>
<dbReference type="SUPFAM" id="SSF103473">
    <property type="entry name" value="MFS general substrate transporter"/>
    <property type="match status" value="1"/>
</dbReference>
<keyword evidence="3 5" id="KW-1133">Transmembrane helix</keyword>
<name>A0A1G4YGV5_9ACTN</name>
<feature type="transmembrane region" description="Helical" evidence="5">
    <location>
        <begin position="78"/>
        <end position="105"/>
    </location>
</feature>
<evidence type="ECO:0000256" key="3">
    <source>
        <dbReference type="ARBA" id="ARBA00022989"/>
    </source>
</evidence>
<evidence type="ECO:0000256" key="2">
    <source>
        <dbReference type="ARBA" id="ARBA00022692"/>
    </source>
</evidence>
<dbReference type="GO" id="GO:0005886">
    <property type="term" value="C:plasma membrane"/>
    <property type="evidence" value="ECO:0007669"/>
    <property type="project" value="UniProtKB-SubCell"/>
</dbReference>
<accession>A0A1G4YGV5</accession>
<evidence type="ECO:0000256" key="1">
    <source>
        <dbReference type="ARBA" id="ARBA00004651"/>
    </source>
</evidence>
<evidence type="ECO:0000313" key="7">
    <source>
        <dbReference type="EMBL" id="SCX52731.1"/>
    </source>
</evidence>
<dbReference type="InterPro" id="IPR020846">
    <property type="entry name" value="MFS_dom"/>
</dbReference>
<dbReference type="PANTHER" id="PTHR23501:SF154">
    <property type="entry name" value="MULTIDRUG-EFFLUX TRANSPORTER RV1634-RELATED"/>
    <property type="match status" value="1"/>
</dbReference>
<dbReference type="Gene3D" id="1.20.1250.20">
    <property type="entry name" value="MFS general substrate transporter like domains"/>
    <property type="match status" value="1"/>
</dbReference>
<sequence length="462" mass="45663">MSGPGVFDRRHRSTTTGLLVLVTFVAFEAMAVATAMPTAVTELDGLAWYGWPFTAFLVAQVVGMVVGGEVGDRRGPRAALLAGVAVFAAGLLAAGLAADMALFVLGRAVQGLGGGLISVSIYVVAGAAYEARLRPALFGALSAAWVVPALVGPLVAGVLTAAATWRLVFLGILPLVVVGLALVLPALRSLTAPSAPGGGGPGRRWWAVLSGVGVGALQYAGQRLDLVAVPIAVVGLAALLVGLGRLLPRGTGRAARGLPSVVASRGLLAGAFFGVESLIPFSLTTLHGYPATTAGVPLTAAALGWSLASALQGRRPDLSRVRLLQAGFVLVTVGVAGTALVAVPGLHGWATYVTWAVAGTGMGLGMSSVGVLLLEQSPEHRRGADSASLQIADVTGSAVCIGAVGVLLAAATAGSLPLTAAVLAAVGGLTGVAVLGALVAGRCRAVDDGAGARAGATTLAAS</sequence>
<feature type="transmembrane region" description="Helical" evidence="5">
    <location>
        <begin position="267"/>
        <end position="288"/>
    </location>
</feature>
<organism evidence="7 8">
    <name type="scientific">Klenkia marina</name>
    <dbReference type="NCBI Taxonomy" id="1960309"/>
    <lineage>
        <taxon>Bacteria</taxon>
        <taxon>Bacillati</taxon>
        <taxon>Actinomycetota</taxon>
        <taxon>Actinomycetes</taxon>
        <taxon>Geodermatophilales</taxon>
        <taxon>Geodermatophilaceae</taxon>
        <taxon>Klenkia</taxon>
    </lineage>
</organism>
<dbReference type="GO" id="GO:0022857">
    <property type="term" value="F:transmembrane transporter activity"/>
    <property type="evidence" value="ECO:0007669"/>
    <property type="project" value="InterPro"/>
</dbReference>
<feature type="domain" description="Major facilitator superfamily (MFS) profile" evidence="6">
    <location>
        <begin position="14"/>
        <end position="445"/>
    </location>
</feature>
<evidence type="ECO:0000313" key="8">
    <source>
        <dbReference type="Proteomes" id="UP000198981"/>
    </source>
</evidence>
<keyword evidence="4 5" id="KW-0472">Membrane</keyword>
<dbReference type="PROSITE" id="PS50850">
    <property type="entry name" value="MFS"/>
    <property type="match status" value="1"/>
</dbReference>
<dbReference type="STRING" id="1960309.SAMN03159343_2837"/>
<dbReference type="Pfam" id="PF07690">
    <property type="entry name" value="MFS_1"/>
    <property type="match status" value="1"/>
</dbReference>
<keyword evidence="8" id="KW-1185">Reference proteome</keyword>
<dbReference type="InterPro" id="IPR011701">
    <property type="entry name" value="MFS"/>
</dbReference>